<comment type="catalytic activity">
    <reaction evidence="9">
        <text>4-CDP-2-C-methyl-D-erythritol + ATP = 4-CDP-2-C-methyl-D-erythritol 2-phosphate + ADP + H(+)</text>
        <dbReference type="Rhea" id="RHEA:18437"/>
        <dbReference type="ChEBI" id="CHEBI:15378"/>
        <dbReference type="ChEBI" id="CHEBI:30616"/>
        <dbReference type="ChEBI" id="CHEBI:57823"/>
        <dbReference type="ChEBI" id="CHEBI:57919"/>
        <dbReference type="ChEBI" id="CHEBI:456216"/>
        <dbReference type="EC" id="2.7.1.148"/>
    </reaction>
</comment>
<organism evidence="12">
    <name type="scientific">uncultured Dysgonomonas sp</name>
    <dbReference type="NCBI Taxonomy" id="206096"/>
    <lineage>
        <taxon>Bacteria</taxon>
        <taxon>Pseudomonadati</taxon>
        <taxon>Bacteroidota</taxon>
        <taxon>Bacteroidia</taxon>
        <taxon>Bacteroidales</taxon>
        <taxon>Dysgonomonadaceae</taxon>
        <taxon>Dysgonomonas</taxon>
        <taxon>environmental samples</taxon>
    </lineage>
</organism>
<evidence type="ECO:0000259" key="10">
    <source>
        <dbReference type="Pfam" id="PF00288"/>
    </source>
</evidence>
<keyword evidence="6 9" id="KW-0418">Kinase</keyword>
<evidence type="ECO:0000256" key="5">
    <source>
        <dbReference type="ARBA" id="ARBA00022741"/>
    </source>
</evidence>
<dbReference type="Pfam" id="PF00288">
    <property type="entry name" value="GHMP_kinases_N"/>
    <property type="match status" value="1"/>
</dbReference>
<evidence type="ECO:0000256" key="2">
    <source>
        <dbReference type="ARBA" id="ARBA00012052"/>
    </source>
</evidence>
<dbReference type="NCBIfam" id="TIGR00154">
    <property type="entry name" value="ispE"/>
    <property type="match status" value="1"/>
</dbReference>
<dbReference type="InterPro" id="IPR036554">
    <property type="entry name" value="GHMP_kinase_C_sf"/>
</dbReference>
<name>A0A212IYI2_9BACT</name>
<evidence type="ECO:0000256" key="3">
    <source>
        <dbReference type="ARBA" id="ARBA00017473"/>
    </source>
</evidence>
<feature type="domain" description="GHMP kinase N-terminal" evidence="10">
    <location>
        <begin position="66"/>
        <end position="142"/>
    </location>
</feature>
<sequence>MITFPNAKINLGLNIVSKRPDGYHNLETVFYPLAIKDALEIIVKDEQGKDTFFESGIKVDASPETNLVMRALSLMRKHYDFPFVEVHLLKKIPFGAGLGGGSADASFMLKLLNQTFQLNASDGELIRLAVQLGADCPFFIYNHPVFATGIGEVFEKIGLSLKDYYFVLIKPEIHVPTKDAFALISPKQPKQSLKEIVKLPVAEWRGLMENDFEESVFAKYPAIGDIKNSLYRQGALYASMSGSGSSVYGIFTEQVEDLESVYKNCFCQQGKFEY</sequence>
<evidence type="ECO:0000259" key="11">
    <source>
        <dbReference type="Pfam" id="PF08544"/>
    </source>
</evidence>
<accession>A0A212IYI2</accession>
<comment type="pathway">
    <text evidence="9">Isoprenoid biosynthesis; isopentenyl diphosphate biosynthesis via DXP pathway; isopentenyl diphosphate from 1-deoxy-D-xylulose 5-phosphate: step 3/6.</text>
</comment>
<keyword evidence="9" id="KW-0414">Isoprene biosynthesis</keyword>
<feature type="binding site" evidence="9">
    <location>
        <begin position="93"/>
        <end position="103"/>
    </location>
    <ligand>
        <name>ATP</name>
        <dbReference type="ChEBI" id="CHEBI:30616"/>
    </ligand>
</feature>
<dbReference type="GO" id="GO:0019288">
    <property type="term" value="P:isopentenyl diphosphate biosynthetic process, methylerythritol 4-phosphate pathway"/>
    <property type="evidence" value="ECO:0007669"/>
    <property type="project" value="UniProtKB-UniRule"/>
</dbReference>
<evidence type="ECO:0000256" key="4">
    <source>
        <dbReference type="ARBA" id="ARBA00022679"/>
    </source>
</evidence>
<dbReference type="PANTHER" id="PTHR43527">
    <property type="entry name" value="4-DIPHOSPHOCYTIDYL-2-C-METHYL-D-ERYTHRITOL KINASE, CHLOROPLASTIC"/>
    <property type="match status" value="1"/>
</dbReference>
<reference evidence="12" key="1">
    <citation type="submission" date="2016-04" db="EMBL/GenBank/DDBJ databases">
        <authorList>
            <person name="Evans L.H."/>
            <person name="Alamgir A."/>
            <person name="Owens N."/>
            <person name="Weber N.D."/>
            <person name="Virtaneva K."/>
            <person name="Barbian K."/>
            <person name="Babar A."/>
            <person name="Rosenke K."/>
        </authorList>
    </citation>
    <scope>NUCLEOTIDE SEQUENCE</scope>
    <source>
        <strain evidence="12">86-2</strain>
    </source>
</reference>
<comment type="similarity">
    <text evidence="1 9">Belongs to the GHMP kinase family. IspE subfamily.</text>
</comment>
<feature type="active site" evidence="9">
    <location>
        <position position="8"/>
    </location>
</feature>
<dbReference type="UniPathway" id="UPA00056">
    <property type="reaction ID" value="UER00094"/>
</dbReference>
<evidence type="ECO:0000256" key="1">
    <source>
        <dbReference type="ARBA" id="ARBA00009684"/>
    </source>
</evidence>
<keyword evidence="5 9" id="KW-0547">Nucleotide-binding</keyword>
<keyword evidence="4 9" id="KW-0808">Transferase</keyword>
<dbReference type="GO" id="GO:0050515">
    <property type="term" value="F:4-(cytidine 5'-diphospho)-2-C-methyl-D-erythritol kinase activity"/>
    <property type="evidence" value="ECO:0007669"/>
    <property type="project" value="UniProtKB-UniRule"/>
</dbReference>
<dbReference type="PANTHER" id="PTHR43527:SF2">
    <property type="entry name" value="4-DIPHOSPHOCYTIDYL-2-C-METHYL-D-ERYTHRITOL KINASE, CHLOROPLASTIC"/>
    <property type="match status" value="1"/>
</dbReference>
<dbReference type="SUPFAM" id="SSF54211">
    <property type="entry name" value="Ribosomal protein S5 domain 2-like"/>
    <property type="match status" value="1"/>
</dbReference>
<dbReference type="Pfam" id="PF08544">
    <property type="entry name" value="GHMP_kinases_C"/>
    <property type="match status" value="1"/>
</dbReference>
<evidence type="ECO:0000256" key="7">
    <source>
        <dbReference type="ARBA" id="ARBA00022840"/>
    </source>
</evidence>
<dbReference type="GO" id="GO:0016114">
    <property type="term" value="P:terpenoid biosynthetic process"/>
    <property type="evidence" value="ECO:0007669"/>
    <property type="project" value="UniProtKB-UniRule"/>
</dbReference>
<dbReference type="PIRSF" id="PIRSF010376">
    <property type="entry name" value="IspE"/>
    <property type="match status" value="1"/>
</dbReference>
<gene>
    <name evidence="9 12" type="primary">ispE</name>
    <name evidence="12" type="ORF">KL86DYS2_10325</name>
</gene>
<dbReference type="EMBL" id="FLUL01000001">
    <property type="protein sequence ID" value="SBV92217.1"/>
    <property type="molecule type" value="Genomic_DNA"/>
</dbReference>
<dbReference type="GO" id="GO:0005524">
    <property type="term" value="F:ATP binding"/>
    <property type="evidence" value="ECO:0007669"/>
    <property type="project" value="UniProtKB-UniRule"/>
</dbReference>
<evidence type="ECO:0000256" key="8">
    <source>
        <dbReference type="ARBA" id="ARBA00032554"/>
    </source>
</evidence>
<evidence type="ECO:0000256" key="9">
    <source>
        <dbReference type="HAMAP-Rule" id="MF_00061"/>
    </source>
</evidence>
<dbReference type="EC" id="2.7.1.148" evidence="2 9"/>
<keyword evidence="7 9" id="KW-0067">ATP-binding</keyword>
<dbReference type="InterPro" id="IPR013750">
    <property type="entry name" value="GHMP_kinase_C_dom"/>
</dbReference>
<dbReference type="SUPFAM" id="SSF55060">
    <property type="entry name" value="GHMP Kinase, C-terminal domain"/>
    <property type="match status" value="1"/>
</dbReference>
<dbReference type="Gene3D" id="3.30.70.890">
    <property type="entry name" value="GHMP kinase, C-terminal domain"/>
    <property type="match status" value="1"/>
</dbReference>
<dbReference type="InterPro" id="IPR014721">
    <property type="entry name" value="Ribsml_uS5_D2-typ_fold_subgr"/>
</dbReference>
<protein>
    <recommendedName>
        <fullName evidence="3 9">4-diphosphocytidyl-2-C-methyl-D-erythritol kinase</fullName>
        <shortName evidence="9">CMK</shortName>
        <ecNumber evidence="2 9">2.7.1.148</ecNumber>
    </recommendedName>
    <alternativeName>
        <fullName evidence="8 9">4-(cytidine-5'-diphospho)-2-C-methyl-D-erythritol kinase</fullName>
    </alternativeName>
</protein>
<dbReference type="InterPro" id="IPR006204">
    <property type="entry name" value="GHMP_kinase_N_dom"/>
</dbReference>
<dbReference type="InterPro" id="IPR004424">
    <property type="entry name" value="IspE"/>
</dbReference>
<dbReference type="RefSeq" id="WP_296946457.1">
    <property type="nucleotide sequence ID" value="NZ_LT599021.1"/>
</dbReference>
<dbReference type="Gene3D" id="3.30.230.10">
    <property type="match status" value="1"/>
</dbReference>
<comment type="function">
    <text evidence="9">Catalyzes the phosphorylation of the position 2 hydroxy group of 4-diphosphocytidyl-2C-methyl-D-erythritol.</text>
</comment>
<dbReference type="HAMAP" id="MF_00061">
    <property type="entry name" value="IspE"/>
    <property type="match status" value="1"/>
</dbReference>
<dbReference type="InterPro" id="IPR020568">
    <property type="entry name" value="Ribosomal_Su5_D2-typ_SF"/>
</dbReference>
<evidence type="ECO:0000313" key="12">
    <source>
        <dbReference type="EMBL" id="SBV92217.1"/>
    </source>
</evidence>
<feature type="active site" evidence="9">
    <location>
        <position position="135"/>
    </location>
</feature>
<evidence type="ECO:0000256" key="6">
    <source>
        <dbReference type="ARBA" id="ARBA00022777"/>
    </source>
</evidence>
<feature type="domain" description="GHMP kinase C-terminal" evidence="11">
    <location>
        <begin position="202"/>
        <end position="255"/>
    </location>
</feature>
<dbReference type="AlphaFoldDB" id="A0A212IYI2"/>
<proteinExistence type="inferred from homology"/>